<evidence type="ECO:0000256" key="3">
    <source>
        <dbReference type="ARBA" id="ARBA00023125"/>
    </source>
</evidence>
<evidence type="ECO:0000313" key="7">
    <source>
        <dbReference type="Proteomes" id="UP001206983"/>
    </source>
</evidence>
<feature type="binding site" evidence="4">
    <location>
        <begin position="522"/>
        <end position="529"/>
    </location>
    <ligand>
        <name>ATP</name>
        <dbReference type="ChEBI" id="CHEBI:30616"/>
    </ligand>
</feature>
<accession>A0AAE3KXZ1</accession>
<dbReference type="GO" id="GO:0140664">
    <property type="term" value="F:ATP-dependent DNA damage sensor activity"/>
    <property type="evidence" value="ECO:0007669"/>
    <property type="project" value="InterPro"/>
</dbReference>
<protein>
    <recommendedName>
        <fullName evidence="4">DNA-binding protein MutS2</fullName>
    </recommendedName>
</protein>
<reference evidence="6 7" key="1">
    <citation type="journal article" date="2011" name="Appl. Environ. Microbiol.">
        <title>Methanogenic archaea isolated from Taiwan's Chelungpu fault.</title>
        <authorList>
            <person name="Wu S.Y."/>
            <person name="Lai M.C."/>
        </authorList>
    </citation>
    <scope>NUCLEOTIDE SEQUENCE [LARGE SCALE GENOMIC DNA]</scope>
    <source>
        <strain evidence="6 7">St545Mb</strain>
    </source>
</reference>
<dbReference type="Proteomes" id="UP001206983">
    <property type="component" value="Unassembled WGS sequence"/>
</dbReference>
<dbReference type="GO" id="GO:0006298">
    <property type="term" value="P:mismatch repair"/>
    <property type="evidence" value="ECO:0007669"/>
    <property type="project" value="InterPro"/>
</dbReference>
<dbReference type="InterPro" id="IPR010994">
    <property type="entry name" value="RuvA_2-like"/>
</dbReference>
<dbReference type="GO" id="GO:0030983">
    <property type="term" value="F:mismatched DNA binding"/>
    <property type="evidence" value="ECO:0007669"/>
    <property type="project" value="InterPro"/>
</dbReference>
<name>A0AAE3KXZ1_9EURY</name>
<dbReference type="RefSeq" id="WP_256622239.1">
    <property type="nucleotide sequence ID" value="NZ_JTEO01000004.1"/>
</dbReference>
<keyword evidence="1 4" id="KW-0547">Nucleotide-binding</keyword>
<comment type="cofactor">
    <cofactor evidence="4">
        <name>a divalent metal cation</name>
        <dbReference type="ChEBI" id="CHEBI:60240"/>
    </cofactor>
</comment>
<dbReference type="GO" id="GO:0016787">
    <property type="term" value="F:hydrolase activity"/>
    <property type="evidence" value="ECO:0007669"/>
    <property type="project" value="UniProtKB-KW"/>
</dbReference>
<evidence type="ECO:0000313" key="6">
    <source>
        <dbReference type="EMBL" id="MCQ6962464.1"/>
    </source>
</evidence>
<dbReference type="InterPro" id="IPR027417">
    <property type="entry name" value="P-loop_NTPase"/>
</dbReference>
<keyword evidence="3 4" id="KW-0238">DNA-binding</keyword>
<dbReference type="PIRSF" id="PIRSF029254">
    <property type="entry name" value="MutS_C_archaeal"/>
    <property type="match status" value="1"/>
</dbReference>
<dbReference type="SMART" id="SM00534">
    <property type="entry name" value="MUTSac"/>
    <property type="match status" value="1"/>
</dbReference>
<dbReference type="Gene3D" id="3.40.50.300">
    <property type="entry name" value="P-loop containing nucleotide triphosphate hydrolases"/>
    <property type="match status" value="1"/>
</dbReference>
<keyword evidence="7" id="KW-1185">Reference proteome</keyword>
<dbReference type="Gene3D" id="1.10.150.20">
    <property type="entry name" value="5' to 3' exonuclease, C-terminal subdomain"/>
    <property type="match status" value="1"/>
</dbReference>
<dbReference type="EMBL" id="JTEO01000004">
    <property type="protein sequence ID" value="MCQ6962464.1"/>
    <property type="molecule type" value="Genomic_DNA"/>
</dbReference>
<comment type="caution">
    <text evidence="6">The sequence shown here is derived from an EMBL/GenBank/DDBJ whole genome shotgun (WGS) entry which is preliminary data.</text>
</comment>
<keyword evidence="2 4" id="KW-0067">ATP-binding</keyword>
<dbReference type="SUPFAM" id="SSF47781">
    <property type="entry name" value="RuvA domain 2-like"/>
    <property type="match status" value="1"/>
</dbReference>
<keyword evidence="4" id="KW-0378">Hydrolase</keyword>
<comment type="function">
    <text evidence="4">Has ATPase and non-specific DNA-binding activities.</text>
</comment>
<sequence length="704" mass="78299">MSVDIRSLRDIPRIGDKMAKRLIEHFGSESLALEAIVGGDIASISQVEGMGQRYAITLVHDVRSRKEGVTACDFLKTREAMDVYEKVLDLVKGFAHTSYARDKLNIYIPYPSSRSDIIMELRSSVSSCMDTARLLKDDEEILALLPKVKQLSFKFTIPKVRDRVIVTADQKVFEYARERFGSMLDVHLARSLSEFIDTARGYSHVIAADDAYLSFDFPEDVRPEFITDLKGAENWQIIPEKDISTFARNLESITCSIRVVQLLRSKGIGFYAGVPDKDLGKLASVLSVIDENGNITAGTDKEVDRLRYVMAGLDQSVSIAVRNANAKLDECLVNSEFTLRGQEMLKVMKGSVELKDLVGKKLRASYHTVVRECAGEVCSTLSLEKKEALFVDSLFPEEITHPLEADREQLNVLRQHIEKKILKRQLEHKREVSRVLASSLDTVRGMVREVLDFDVGFAIGCFASSHNLVMPEIVEGPGFGFEKGRNMFILSRHGKVVPIDYSVGGTRFSPQGDPKRVVLLSGVNSGGKTSMLELLAQSVILAHMGFPVPASAFELSFTDGMYYFAKSKGTLDAGAFETTLTEFAVVADDTSKLVLVDELESITEPGASAKIIAGILEVLTENRRSMAVFVSHLSELILENTKSSIRVDGIEASGLDADLNLIVDRSPRYDYIAKSTPELIVERLSKKTSGKEQEFYARLREKFR</sequence>
<dbReference type="HAMAP" id="MF_00971">
    <property type="entry name" value="MutS2_archaea"/>
    <property type="match status" value="1"/>
</dbReference>
<comment type="similarity">
    <text evidence="4">Belongs to the DNA mismatch repair MutS family. Archaeal Muts2 subfamily.</text>
</comment>
<dbReference type="SUPFAM" id="SSF52540">
    <property type="entry name" value="P-loop containing nucleoside triphosphate hydrolases"/>
    <property type="match status" value="1"/>
</dbReference>
<feature type="domain" description="DNA mismatch repair proteins mutS family" evidence="5">
    <location>
        <begin position="515"/>
        <end position="704"/>
    </location>
</feature>
<proteinExistence type="inferred from homology"/>
<dbReference type="Pfam" id="PF00488">
    <property type="entry name" value="MutS_V"/>
    <property type="match status" value="1"/>
</dbReference>
<dbReference type="AlphaFoldDB" id="A0AAE3KXZ1"/>
<dbReference type="Pfam" id="PF14520">
    <property type="entry name" value="HHH_5"/>
    <property type="match status" value="1"/>
</dbReference>
<evidence type="ECO:0000256" key="4">
    <source>
        <dbReference type="HAMAP-Rule" id="MF_00971"/>
    </source>
</evidence>
<dbReference type="FunFam" id="3.40.50.300:FF:002865">
    <property type="entry name" value="DNA-binding protein MutS2"/>
    <property type="match status" value="1"/>
</dbReference>
<dbReference type="InterPro" id="IPR045076">
    <property type="entry name" value="MutS"/>
</dbReference>
<evidence type="ECO:0000256" key="2">
    <source>
        <dbReference type="ARBA" id="ARBA00022840"/>
    </source>
</evidence>
<dbReference type="InterPro" id="IPR012401">
    <property type="entry name" value="DNA-bd_MutS2_arc"/>
</dbReference>
<dbReference type="InterPro" id="IPR000432">
    <property type="entry name" value="DNA_mismatch_repair_MutS_C"/>
</dbReference>
<dbReference type="PANTHER" id="PTHR11361">
    <property type="entry name" value="DNA MISMATCH REPAIR PROTEIN MUTS FAMILY MEMBER"/>
    <property type="match status" value="1"/>
</dbReference>
<gene>
    <name evidence="4" type="primary">mutS2</name>
    <name evidence="6" type="ORF">PV02_04670</name>
</gene>
<evidence type="ECO:0000256" key="1">
    <source>
        <dbReference type="ARBA" id="ARBA00022741"/>
    </source>
</evidence>
<dbReference type="PANTHER" id="PTHR11361:SF125">
    <property type="entry name" value="DNA-BINDING PROTEIN MUTS2"/>
    <property type="match status" value="1"/>
</dbReference>
<organism evidence="6 7">
    <name type="scientific">Methanolobus chelungpuianus</name>
    <dbReference type="NCBI Taxonomy" id="502115"/>
    <lineage>
        <taxon>Archaea</taxon>
        <taxon>Methanobacteriati</taxon>
        <taxon>Methanobacteriota</taxon>
        <taxon>Stenosarchaea group</taxon>
        <taxon>Methanomicrobia</taxon>
        <taxon>Methanosarcinales</taxon>
        <taxon>Methanosarcinaceae</taxon>
        <taxon>Methanolobus</taxon>
    </lineage>
</organism>
<evidence type="ECO:0000259" key="5">
    <source>
        <dbReference type="SMART" id="SM00534"/>
    </source>
</evidence>
<dbReference type="GO" id="GO:0005524">
    <property type="term" value="F:ATP binding"/>
    <property type="evidence" value="ECO:0007669"/>
    <property type="project" value="UniProtKB-UniRule"/>
</dbReference>